<protein>
    <recommendedName>
        <fullName evidence="5">Fibronectin type-III domain-containing protein</fullName>
    </recommendedName>
</protein>
<gene>
    <name evidence="6" type="ORF">GCM10009827_005230</name>
</gene>
<feature type="region of interest" description="Disordered" evidence="3">
    <location>
        <begin position="251"/>
        <end position="416"/>
    </location>
</feature>
<evidence type="ECO:0000313" key="6">
    <source>
        <dbReference type="EMBL" id="GAA1500194.1"/>
    </source>
</evidence>
<keyword evidence="1" id="KW-0326">Glycosidase</keyword>
<feature type="compositionally biased region" description="Basic and acidic residues" evidence="3">
    <location>
        <begin position="72"/>
        <end position="82"/>
    </location>
</feature>
<dbReference type="Pfam" id="PF00041">
    <property type="entry name" value="fn3"/>
    <property type="match status" value="1"/>
</dbReference>
<keyword evidence="2" id="KW-0119">Carbohydrate metabolism</keyword>
<dbReference type="SUPFAM" id="SSF49265">
    <property type="entry name" value="Fibronectin type III"/>
    <property type="match status" value="1"/>
</dbReference>
<evidence type="ECO:0000313" key="7">
    <source>
        <dbReference type="Proteomes" id="UP001501470"/>
    </source>
</evidence>
<dbReference type="SMART" id="SM00060">
    <property type="entry name" value="FN3"/>
    <property type="match status" value="1"/>
</dbReference>
<dbReference type="CDD" id="cd00063">
    <property type="entry name" value="FN3"/>
    <property type="match status" value="1"/>
</dbReference>
<sequence>MPRPARRAVRAFRAARAVQAARAARAGLALAAVGIVVVGATGGTAFAGPGQFNRPSPDGGTEVRSHGVHATGGDREVNDRKAGKLPAAPNPKAPAKADTTTKAASKPATKAKAKAKTKPRKAAHKPAAKPPRKAPAGSSSAPGAAALSTPVQQVAAAPTAVTVTAQSPSSLKVSWKVNIGETGIVDHFEVTAIEDATKTCRTRTSAATSCVVPALTQGATYSFTVRAIAVPDSGARSSVLSALSAPATVGAPAAAQTTPAKAPATEPARDPHHAAPPSTGAARTNPATRPAAQTATGTPRTASHGATGTSQTAAQGTGTTQAAAQSGTGTTQAAAQGATGTTQSAAQGATGATQTANGAVPGSNAAARTPNRAAQDANRAAQHRTTQDSTRRLPGTDKGRDTAQAGTAAQDHGATDGFGALLGLPNGTTDTAVVTATAETRDGRRTRPGVLALLGLGALALAGLVTAAVTRGRRVTG</sequence>
<keyword evidence="1" id="KW-0378">Hydrolase</keyword>
<evidence type="ECO:0000256" key="1">
    <source>
        <dbReference type="ARBA" id="ARBA00023295"/>
    </source>
</evidence>
<dbReference type="PROSITE" id="PS50853">
    <property type="entry name" value="FN3"/>
    <property type="match status" value="1"/>
</dbReference>
<dbReference type="Proteomes" id="UP001501470">
    <property type="component" value="Unassembled WGS sequence"/>
</dbReference>
<keyword evidence="4" id="KW-0812">Transmembrane</keyword>
<dbReference type="InterPro" id="IPR036116">
    <property type="entry name" value="FN3_sf"/>
</dbReference>
<dbReference type="InterPro" id="IPR013783">
    <property type="entry name" value="Ig-like_fold"/>
</dbReference>
<comment type="caution">
    <text evidence="6">The sequence shown here is derived from an EMBL/GenBank/DDBJ whole genome shotgun (WGS) entry which is preliminary data.</text>
</comment>
<dbReference type="EMBL" id="BAAAQD010000001">
    <property type="protein sequence ID" value="GAA1500194.1"/>
    <property type="molecule type" value="Genomic_DNA"/>
</dbReference>
<feature type="compositionally biased region" description="Basic residues" evidence="3">
    <location>
        <begin position="109"/>
        <end position="132"/>
    </location>
</feature>
<evidence type="ECO:0000256" key="4">
    <source>
        <dbReference type="SAM" id="Phobius"/>
    </source>
</evidence>
<name>A0ABP4KDX9_9ACTN</name>
<evidence type="ECO:0000256" key="2">
    <source>
        <dbReference type="ARBA" id="ARBA00023326"/>
    </source>
</evidence>
<feature type="compositionally biased region" description="Low complexity" evidence="3">
    <location>
        <begin position="251"/>
        <end position="266"/>
    </location>
</feature>
<organism evidence="6 7">
    <name type="scientific">Dactylosporangium maewongense</name>
    <dbReference type="NCBI Taxonomy" id="634393"/>
    <lineage>
        <taxon>Bacteria</taxon>
        <taxon>Bacillati</taxon>
        <taxon>Actinomycetota</taxon>
        <taxon>Actinomycetes</taxon>
        <taxon>Micromonosporales</taxon>
        <taxon>Micromonosporaceae</taxon>
        <taxon>Dactylosporangium</taxon>
    </lineage>
</organism>
<reference evidence="7" key="1">
    <citation type="journal article" date="2019" name="Int. J. Syst. Evol. Microbiol.">
        <title>The Global Catalogue of Microorganisms (GCM) 10K type strain sequencing project: providing services to taxonomists for standard genome sequencing and annotation.</title>
        <authorList>
            <consortium name="The Broad Institute Genomics Platform"/>
            <consortium name="The Broad Institute Genome Sequencing Center for Infectious Disease"/>
            <person name="Wu L."/>
            <person name="Ma J."/>
        </authorList>
    </citation>
    <scope>NUCLEOTIDE SEQUENCE [LARGE SCALE GENOMIC DNA]</scope>
    <source>
        <strain evidence="7">JCM 15933</strain>
    </source>
</reference>
<keyword evidence="7" id="KW-1185">Reference proteome</keyword>
<feature type="compositionally biased region" description="Low complexity" evidence="3">
    <location>
        <begin position="279"/>
        <end position="356"/>
    </location>
</feature>
<keyword evidence="4" id="KW-0472">Membrane</keyword>
<feature type="compositionally biased region" description="Low complexity" evidence="3">
    <location>
        <begin position="134"/>
        <end position="145"/>
    </location>
</feature>
<feature type="compositionally biased region" description="Basic and acidic residues" evidence="3">
    <location>
        <begin position="385"/>
        <end position="401"/>
    </location>
</feature>
<evidence type="ECO:0000259" key="5">
    <source>
        <dbReference type="PROSITE" id="PS50853"/>
    </source>
</evidence>
<dbReference type="Gene3D" id="2.60.40.10">
    <property type="entry name" value="Immunoglobulins"/>
    <property type="match status" value="1"/>
</dbReference>
<feature type="compositionally biased region" description="Low complexity" evidence="3">
    <location>
        <begin position="93"/>
        <end position="108"/>
    </location>
</feature>
<dbReference type="InterPro" id="IPR003961">
    <property type="entry name" value="FN3_dom"/>
</dbReference>
<proteinExistence type="predicted"/>
<keyword evidence="2" id="KW-0624">Polysaccharide degradation</keyword>
<keyword evidence="4" id="KW-1133">Transmembrane helix</keyword>
<feature type="domain" description="Fibronectin type-III" evidence="5">
    <location>
        <begin position="157"/>
        <end position="247"/>
    </location>
</feature>
<evidence type="ECO:0000256" key="3">
    <source>
        <dbReference type="SAM" id="MobiDB-lite"/>
    </source>
</evidence>
<feature type="transmembrane region" description="Helical" evidence="4">
    <location>
        <begin position="450"/>
        <end position="469"/>
    </location>
</feature>
<feature type="compositionally biased region" description="Low complexity" evidence="3">
    <location>
        <begin position="371"/>
        <end position="380"/>
    </location>
</feature>
<accession>A0ABP4KDX9</accession>
<feature type="region of interest" description="Disordered" evidence="3">
    <location>
        <begin position="47"/>
        <end position="145"/>
    </location>
</feature>